<feature type="signal peptide" evidence="1">
    <location>
        <begin position="1"/>
        <end position="20"/>
    </location>
</feature>
<keyword evidence="3" id="KW-1185">Reference proteome</keyword>
<accession>A0ABP0E5I1</accession>
<evidence type="ECO:0000256" key="1">
    <source>
        <dbReference type="SAM" id="SignalP"/>
    </source>
</evidence>
<organism evidence="2 3">
    <name type="scientific">Sporothrix epigloea</name>
    <dbReference type="NCBI Taxonomy" id="1892477"/>
    <lineage>
        <taxon>Eukaryota</taxon>
        <taxon>Fungi</taxon>
        <taxon>Dikarya</taxon>
        <taxon>Ascomycota</taxon>
        <taxon>Pezizomycotina</taxon>
        <taxon>Sordariomycetes</taxon>
        <taxon>Sordariomycetidae</taxon>
        <taxon>Ophiostomatales</taxon>
        <taxon>Ophiostomataceae</taxon>
        <taxon>Sporothrix</taxon>
    </lineage>
</organism>
<dbReference type="Proteomes" id="UP001642502">
    <property type="component" value="Unassembled WGS sequence"/>
</dbReference>
<reference evidence="2 3" key="1">
    <citation type="submission" date="2024-01" db="EMBL/GenBank/DDBJ databases">
        <authorList>
            <person name="Allen C."/>
            <person name="Tagirdzhanova G."/>
        </authorList>
    </citation>
    <scope>NUCLEOTIDE SEQUENCE [LARGE SCALE GENOMIC DNA]</scope>
    <source>
        <strain evidence="2 3">CBS 119000</strain>
    </source>
</reference>
<proteinExistence type="predicted"/>
<feature type="chain" id="PRO_5045312953" evidence="1">
    <location>
        <begin position="21"/>
        <end position="161"/>
    </location>
</feature>
<gene>
    <name evidence="2" type="ORF">SEPCBS119000_006128</name>
</gene>
<dbReference type="EMBL" id="CAWUON010000140">
    <property type="protein sequence ID" value="CAK7274360.1"/>
    <property type="molecule type" value="Genomic_DNA"/>
</dbReference>
<evidence type="ECO:0000313" key="2">
    <source>
        <dbReference type="EMBL" id="CAK7274360.1"/>
    </source>
</evidence>
<protein>
    <submittedName>
        <fullName evidence="2">Uncharacterized protein</fullName>
    </submittedName>
</protein>
<comment type="caution">
    <text evidence="2">The sequence shown here is derived from an EMBL/GenBank/DDBJ whole genome shotgun (WGS) entry which is preliminary data.</text>
</comment>
<evidence type="ECO:0000313" key="3">
    <source>
        <dbReference type="Proteomes" id="UP001642502"/>
    </source>
</evidence>
<sequence length="161" mass="17522">MKLLSQLITIGGLWLSHAIASPLTSPVSPAVDSKLIKRDDAACSNPGEYMCGLIIAVAVFDWPGAQEVATEQINVHIVNGNCDSILEGDNSLSGDGNGFDKVFQTTYGTQLQLWANDIGVDDFQNVNFLYNNQDWHYQSECFQGSNGLDPAWSTLQCNFAC</sequence>
<name>A0ABP0E5I1_9PEZI</name>
<keyword evidence="1" id="KW-0732">Signal</keyword>